<evidence type="ECO:0000256" key="3">
    <source>
        <dbReference type="ARBA" id="ARBA00023002"/>
    </source>
</evidence>
<keyword evidence="2" id="KW-0521">NADP</keyword>
<dbReference type="EMBL" id="JADFTT010000172">
    <property type="protein sequence ID" value="KAG5766084.1"/>
    <property type="molecule type" value="Genomic_DNA"/>
</dbReference>
<dbReference type="PANTHER" id="PTHR44196:SF1">
    <property type="entry name" value="DEHYDROGENASE_REDUCTASE SDR FAMILY MEMBER 7B"/>
    <property type="match status" value="1"/>
</dbReference>
<keyword evidence="6" id="KW-1185">Reference proteome</keyword>
<dbReference type="InterPro" id="IPR002347">
    <property type="entry name" value="SDR_fam"/>
</dbReference>
<dbReference type="PANTHER" id="PTHR44196">
    <property type="entry name" value="DEHYDROGENASE/REDUCTASE SDR FAMILY MEMBER 7B"/>
    <property type="match status" value="1"/>
</dbReference>
<sequence length="276" mass="30240">MTLPGLKKLHKKSYPTISPTRPELQHENRTVLITGGNRGIGFAIARAFVEARAERVIIVSRRHDAVTAAVDRVAKEAKDNGSPTLVEGRISNIADMESSSSLWMGLENDGVHVDTLILNAAALGIENTLLETGLDEVWGEQKQQGEKRRKALISLSTSVVYERHYVPPRPAYAITKLAGTDYLQQVALEISPQEMQISIFSPGIIWNDLAAGKGFDESTFPWDDGKCLPSSEAEFIHGCFVWDVEELKVLIDDGIKKNPRFLLAGIEGLSASMGST</sequence>
<organism evidence="5 6">
    <name type="scientific">Fusarium xylarioides</name>
    <dbReference type="NCBI Taxonomy" id="221167"/>
    <lineage>
        <taxon>Eukaryota</taxon>
        <taxon>Fungi</taxon>
        <taxon>Dikarya</taxon>
        <taxon>Ascomycota</taxon>
        <taxon>Pezizomycotina</taxon>
        <taxon>Sordariomycetes</taxon>
        <taxon>Hypocreomycetidae</taxon>
        <taxon>Hypocreales</taxon>
        <taxon>Nectriaceae</taxon>
        <taxon>Fusarium</taxon>
        <taxon>Fusarium fujikuroi species complex</taxon>
    </lineage>
</organism>
<dbReference type="InterPro" id="IPR036291">
    <property type="entry name" value="NAD(P)-bd_dom_sf"/>
</dbReference>
<reference evidence="5" key="1">
    <citation type="journal article" date="2020" name="bioRxiv">
        <title>Historical genomics reveals the evolutionary mechanisms behind multiple outbreaks of the host-specific coffee wilt pathogen Fusarium xylarioides.</title>
        <authorList>
            <person name="Peck D."/>
            <person name="Nowell R.W."/>
            <person name="Flood J."/>
            <person name="Ryan M.J."/>
            <person name="Barraclough T.G."/>
        </authorList>
    </citation>
    <scope>NUCLEOTIDE SEQUENCE</scope>
    <source>
        <strain evidence="5">IMI 127659i</strain>
    </source>
</reference>
<protein>
    <recommendedName>
        <fullName evidence="7">Reductase</fullName>
    </recommendedName>
</protein>
<gene>
    <name evidence="5" type="ORF">H9Q72_005834</name>
</gene>
<comment type="caution">
    <text evidence="5">The sequence shown here is derived from an EMBL/GenBank/DDBJ whole genome shotgun (WGS) entry which is preliminary data.</text>
</comment>
<comment type="similarity">
    <text evidence="1">Belongs to the short-chain dehydrogenases/reductases (SDR) family.</text>
</comment>
<evidence type="ECO:0000256" key="1">
    <source>
        <dbReference type="ARBA" id="ARBA00006484"/>
    </source>
</evidence>
<dbReference type="AlphaFoldDB" id="A0A9P7HV35"/>
<reference evidence="5" key="2">
    <citation type="submission" date="2020-10" db="EMBL/GenBank/DDBJ databases">
        <authorList>
            <person name="Peck L.D."/>
            <person name="Nowell R.W."/>
            <person name="Flood J."/>
            <person name="Ryan M.J."/>
            <person name="Barraclough T.G."/>
        </authorList>
    </citation>
    <scope>NUCLEOTIDE SEQUENCE</scope>
    <source>
        <strain evidence="5">IMI 127659i</strain>
    </source>
</reference>
<dbReference type="Gene3D" id="3.40.50.720">
    <property type="entry name" value="NAD(P)-binding Rossmann-like Domain"/>
    <property type="match status" value="1"/>
</dbReference>
<dbReference type="PRINTS" id="PR00081">
    <property type="entry name" value="GDHRDH"/>
</dbReference>
<evidence type="ECO:0008006" key="7">
    <source>
        <dbReference type="Google" id="ProtNLM"/>
    </source>
</evidence>
<name>A0A9P7HV35_9HYPO</name>
<dbReference type="OrthoDB" id="1933717at2759"/>
<dbReference type="InterPro" id="IPR020904">
    <property type="entry name" value="Sc_DH/Rdtase_CS"/>
</dbReference>
<proteinExistence type="inferred from homology"/>
<comment type="function">
    <text evidence="4">Putative oxidoreductase.</text>
</comment>
<dbReference type="PROSITE" id="PS00061">
    <property type="entry name" value="ADH_SHORT"/>
    <property type="match status" value="1"/>
</dbReference>
<dbReference type="Pfam" id="PF00106">
    <property type="entry name" value="adh_short"/>
    <property type="match status" value="1"/>
</dbReference>
<keyword evidence="3" id="KW-0560">Oxidoreductase</keyword>
<accession>A0A9P7HV35</accession>
<evidence type="ECO:0000256" key="4">
    <source>
        <dbReference type="ARBA" id="ARBA00037096"/>
    </source>
</evidence>
<dbReference type="Proteomes" id="UP000750502">
    <property type="component" value="Unassembled WGS sequence"/>
</dbReference>
<evidence type="ECO:0000313" key="5">
    <source>
        <dbReference type="EMBL" id="KAG5766084.1"/>
    </source>
</evidence>
<dbReference type="SUPFAM" id="SSF51735">
    <property type="entry name" value="NAD(P)-binding Rossmann-fold domains"/>
    <property type="match status" value="1"/>
</dbReference>
<evidence type="ECO:0000313" key="6">
    <source>
        <dbReference type="Proteomes" id="UP000750502"/>
    </source>
</evidence>
<dbReference type="GO" id="GO:0016020">
    <property type="term" value="C:membrane"/>
    <property type="evidence" value="ECO:0007669"/>
    <property type="project" value="TreeGrafter"/>
</dbReference>
<dbReference type="GO" id="GO:0016491">
    <property type="term" value="F:oxidoreductase activity"/>
    <property type="evidence" value="ECO:0007669"/>
    <property type="project" value="UniProtKB-KW"/>
</dbReference>
<evidence type="ECO:0000256" key="2">
    <source>
        <dbReference type="ARBA" id="ARBA00022857"/>
    </source>
</evidence>
<dbReference type="CDD" id="cd05233">
    <property type="entry name" value="SDR_c"/>
    <property type="match status" value="1"/>
</dbReference>